<evidence type="ECO:0000256" key="9">
    <source>
        <dbReference type="ARBA" id="ARBA00049563"/>
    </source>
</evidence>
<feature type="binding site" evidence="10">
    <location>
        <begin position="15"/>
        <end position="20"/>
    </location>
    <ligand>
        <name>substrate</name>
    </ligand>
</feature>
<evidence type="ECO:0000256" key="6">
    <source>
        <dbReference type="ARBA" id="ARBA00022741"/>
    </source>
</evidence>
<organism evidence="14 15">
    <name type="scientific">Rubrivirga litoralis</name>
    <dbReference type="NCBI Taxonomy" id="3075598"/>
    <lineage>
        <taxon>Bacteria</taxon>
        <taxon>Pseudomonadati</taxon>
        <taxon>Rhodothermota</taxon>
        <taxon>Rhodothermia</taxon>
        <taxon>Rhodothermales</taxon>
        <taxon>Rubricoccaceae</taxon>
        <taxon>Rubrivirga</taxon>
    </lineage>
</organism>
<dbReference type="NCBIfam" id="TIGR00174">
    <property type="entry name" value="miaA"/>
    <property type="match status" value="1"/>
</dbReference>
<evidence type="ECO:0000256" key="1">
    <source>
        <dbReference type="ARBA" id="ARBA00001946"/>
    </source>
</evidence>
<comment type="catalytic activity">
    <reaction evidence="9 10 11">
        <text>adenosine(37) in tRNA + dimethylallyl diphosphate = N(6)-dimethylallyladenosine(37) in tRNA + diphosphate</text>
        <dbReference type="Rhea" id="RHEA:26482"/>
        <dbReference type="Rhea" id="RHEA-COMP:10162"/>
        <dbReference type="Rhea" id="RHEA-COMP:10375"/>
        <dbReference type="ChEBI" id="CHEBI:33019"/>
        <dbReference type="ChEBI" id="CHEBI:57623"/>
        <dbReference type="ChEBI" id="CHEBI:74411"/>
        <dbReference type="ChEBI" id="CHEBI:74415"/>
        <dbReference type="EC" id="2.5.1.75"/>
    </reaction>
</comment>
<dbReference type="HAMAP" id="MF_00185">
    <property type="entry name" value="IPP_trans"/>
    <property type="match status" value="1"/>
</dbReference>
<proteinExistence type="inferred from homology"/>
<dbReference type="Proteomes" id="UP001267426">
    <property type="component" value="Unassembled WGS sequence"/>
</dbReference>
<evidence type="ECO:0000313" key="15">
    <source>
        <dbReference type="Proteomes" id="UP001267426"/>
    </source>
</evidence>
<evidence type="ECO:0000256" key="8">
    <source>
        <dbReference type="ARBA" id="ARBA00022842"/>
    </source>
</evidence>
<feature type="region of interest" description="Interaction with substrate tRNA" evidence="10">
    <location>
        <begin position="38"/>
        <end position="41"/>
    </location>
</feature>
<keyword evidence="5 10" id="KW-0819">tRNA processing</keyword>
<protein>
    <recommendedName>
        <fullName evidence="10">tRNA dimethylallyltransferase</fullName>
        <ecNumber evidence="10">2.5.1.75</ecNumber>
    </recommendedName>
    <alternativeName>
        <fullName evidence="10">Dimethylallyl diphosphate:tRNA dimethylallyltransferase</fullName>
        <shortName evidence="10">DMAPP:tRNA dimethylallyltransferase</shortName>
        <shortName evidence="10">DMATase</shortName>
    </alternativeName>
    <alternativeName>
        <fullName evidence="10">Isopentenyl-diphosphate:tRNA isopentenyltransferase</fullName>
        <shortName evidence="10">IPP transferase</shortName>
        <shortName evidence="10">IPPT</shortName>
        <shortName evidence="10">IPTase</shortName>
    </alternativeName>
</protein>
<gene>
    <name evidence="10 14" type="primary">miaA</name>
    <name evidence="14" type="ORF">RM540_12995</name>
</gene>
<evidence type="ECO:0000256" key="4">
    <source>
        <dbReference type="ARBA" id="ARBA00022679"/>
    </source>
</evidence>
<evidence type="ECO:0000256" key="3">
    <source>
        <dbReference type="ARBA" id="ARBA00005842"/>
    </source>
</evidence>
<dbReference type="Gene3D" id="3.40.50.300">
    <property type="entry name" value="P-loop containing nucleotide triphosphate hydrolases"/>
    <property type="match status" value="1"/>
</dbReference>
<keyword evidence="15" id="KW-1185">Reference proteome</keyword>
<evidence type="ECO:0000256" key="5">
    <source>
        <dbReference type="ARBA" id="ARBA00022694"/>
    </source>
</evidence>
<feature type="region of interest" description="Interaction with substrate tRNA" evidence="10">
    <location>
        <begin position="163"/>
        <end position="167"/>
    </location>
</feature>
<feature type="binding site" evidence="10">
    <location>
        <begin position="13"/>
        <end position="20"/>
    </location>
    <ligand>
        <name>ATP</name>
        <dbReference type="ChEBI" id="CHEBI:30616"/>
    </ligand>
</feature>
<dbReference type="InterPro" id="IPR039657">
    <property type="entry name" value="Dimethylallyltransferase"/>
</dbReference>
<reference evidence="14 15" key="1">
    <citation type="submission" date="2023-09" db="EMBL/GenBank/DDBJ databases">
        <authorList>
            <person name="Rey-Velasco X."/>
        </authorList>
    </citation>
    <scope>NUCLEOTIDE SEQUENCE [LARGE SCALE GENOMIC DNA]</scope>
    <source>
        <strain evidence="14 15">F394</strain>
    </source>
</reference>
<evidence type="ECO:0000256" key="10">
    <source>
        <dbReference type="HAMAP-Rule" id="MF_00185"/>
    </source>
</evidence>
<dbReference type="SUPFAM" id="SSF52540">
    <property type="entry name" value="P-loop containing nucleoside triphosphate hydrolases"/>
    <property type="match status" value="2"/>
</dbReference>
<accession>A0ABU3BTP8</accession>
<dbReference type="EMBL" id="JAVRHT010000034">
    <property type="protein sequence ID" value="MDT0632671.1"/>
    <property type="molecule type" value="Genomic_DNA"/>
</dbReference>
<comment type="caution">
    <text evidence="10">Lacks conserved residue(s) required for the propagation of feature annotation.</text>
</comment>
<dbReference type="PANTHER" id="PTHR11088:SF60">
    <property type="entry name" value="TRNA DIMETHYLALLYLTRANSFERASE"/>
    <property type="match status" value="1"/>
</dbReference>
<comment type="similarity">
    <text evidence="3 10 13">Belongs to the IPP transferase family.</text>
</comment>
<evidence type="ECO:0000256" key="12">
    <source>
        <dbReference type="RuleBase" id="RU003784"/>
    </source>
</evidence>
<comment type="function">
    <text evidence="2 10 12">Catalyzes the transfer of a dimethylallyl group onto the adenine at position 37 in tRNAs that read codons beginning with uridine, leading to the formation of N6-(dimethylallyl)adenosine (i(6)A).</text>
</comment>
<evidence type="ECO:0000256" key="2">
    <source>
        <dbReference type="ARBA" id="ARBA00003213"/>
    </source>
</evidence>
<comment type="subunit">
    <text evidence="10">Monomer.</text>
</comment>
<dbReference type="PANTHER" id="PTHR11088">
    <property type="entry name" value="TRNA DIMETHYLALLYLTRANSFERASE"/>
    <property type="match status" value="1"/>
</dbReference>
<comment type="caution">
    <text evidence="14">The sequence shown here is derived from an EMBL/GenBank/DDBJ whole genome shotgun (WGS) entry which is preliminary data.</text>
</comment>
<comment type="cofactor">
    <cofactor evidence="1 10">
        <name>Mg(2+)</name>
        <dbReference type="ChEBI" id="CHEBI:18420"/>
    </cofactor>
</comment>
<evidence type="ECO:0000256" key="11">
    <source>
        <dbReference type="RuleBase" id="RU003783"/>
    </source>
</evidence>
<keyword evidence="7 10" id="KW-0067">ATP-binding</keyword>
<dbReference type="RefSeq" id="WP_311664780.1">
    <property type="nucleotide sequence ID" value="NZ_JAVRHT010000034.1"/>
</dbReference>
<name>A0ABU3BTP8_9BACT</name>
<evidence type="ECO:0000256" key="7">
    <source>
        <dbReference type="ARBA" id="ARBA00022840"/>
    </source>
</evidence>
<dbReference type="Pfam" id="PF01715">
    <property type="entry name" value="IPPT"/>
    <property type="match status" value="1"/>
</dbReference>
<dbReference type="InterPro" id="IPR027417">
    <property type="entry name" value="P-loop_NTPase"/>
</dbReference>
<dbReference type="InterPro" id="IPR018022">
    <property type="entry name" value="IPT"/>
</dbReference>
<sequence length="310" mass="34213">MADVLAPVLVLTGPTAVGKSALALDVAERVGAEIVSADSRQIYRGLDVGTASPTAADVQRVRHHLVDVLEPPEPYSAGRFLSWCGRAITETQSRGAPVLVIGGSTLYIHAVVRGIADLPTVSEGLDQTLQIKARTPEGRGGLYDELRRADPESAATLDPTKSQRLVRLVGLLRETGRAPSALWREQERPPLPHRLVVLDRPRSELYARIDARVDRMLTDGLIEETQRVLSHNPSARALLDATIGYREVLALLDGTIDRDEAVRLIKRNSRRYAKRQLTWFRRYEEAQWLDARTATVQDVLDAAAPWPSST</sequence>
<feature type="site" description="Interaction with substrate tRNA" evidence="10">
    <location>
        <position position="104"/>
    </location>
</feature>
<dbReference type="Gene3D" id="1.10.20.140">
    <property type="match status" value="1"/>
</dbReference>
<evidence type="ECO:0000256" key="13">
    <source>
        <dbReference type="RuleBase" id="RU003785"/>
    </source>
</evidence>
<keyword evidence="4 10" id="KW-0808">Transferase</keyword>
<keyword evidence="8 10" id="KW-0460">Magnesium</keyword>
<evidence type="ECO:0000313" key="14">
    <source>
        <dbReference type="EMBL" id="MDT0632671.1"/>
    </source>
</evidence>
<dbReference type="GO" id="GO:0052381">
    <property type="term" value="F:tRNA dimethylallyltransferase activity"/>
    <property type="evidence" value="ECO:0007669"/>
    <property type="project" value="UniProtKB-EC"/>
</dbReference>
<dbReference type="EC" id="2.5.1.75" evidence="10"/>
<keyword evidence="6 10" id="KW-0547">Nucleotide-binding</keyword>